<evidence type="ECO:0000313" key="2">
    <source>
        <dbReference type="EMBL" id="SHL23011.1"/>
    </source>
</evidence>
<accession>E7QV92</accession>
<dbReference type="EMBL" id="AEMG01000013">
    <property type="protein sequence ID" value="EFW91610.1"/>
    <property type="molecule type" value="Genomic_DNA"/>
</dbReference>
<proteinExistence type="predicted"/>
<reference evidence="1 3" key="1">
    <citation type="journal article" date="2014" name="ISME J.">
        <title>Trehalose/2-sulfotrehalose biosynthesis and glycine-betaine uptake are widely spread mechanisms for osmoadaptation in the Halobacteriales.</title>
        <authorList>
            <person name="Youssef N.H."/>
            <person name="Savage-Ashlock K.N."/>
            <person name="McCully A.L."/>
            <person name="Luedtke B."/>
            <person name="Shaw E.I."/>
            <person name="Hoff W.D."/>
            <person name="Elshahed M.S."/>
        </authorList>
    </citation>
    <scope>NUCLEOTIDE SEQUENCE [LARGE SCALE GENOMIC DNA]</scope>
    <source>
        <strain evidence="1 3">DX253</strain>
    </source>
</reference>
<dbReference type="AlphaFoldDB" id="E7QV92"/>
<keyword evidence="4" id="KW-1185">Reference proteome</keyword>
<gene>
    <name evidence="2" type="ORF">SAMN05444342_3353</name>
    <name evidence="1" type="ORF">ZOD2009_13641</name>
</gene>
<dbReference type="Pfam" id="PF24152">
    <property type="entry name" value="DUF7405"/>
    <property type="match status" value="1"/>
</dbReference>
<evidence type="ECO:0000313" key="4">
    <source>
        <dbReference type="Proteomes" id="UP000184203"/>
    </source>
</evidence>
<dbReference type="PROSITE" id="PS51257">
    <property type="entry name" value="PROKAR_LIPOPROTEIN"/>
    <property type="match status" value="1"/>
</dbReference>
<name>E7QV92_HALPU</name>
<sequence>MSESTRGIPRREFMKAAVAIGGSAALSACLDRGGMPDVPKGPSDLSTLPERQHAWNRFLATDDHGNNVAARHKILLFLNYRGDGTPTDAERETVERSLRSLERAYKRGHDGLLFSIGYSPSYFERFGATDVLPKPKALASFEDPKLDEQDAVVQLESDHPQLVLAAEEALLGNRDELNGVDVSGVTDVFEKADRRTGFVGDGLPADHQDVNGIPDSNPVPEDAPLYMGFKSGFKKNQASEDRITIQDGPFAGGTTQHISNIELHLDQWYEQDSRDQRVGKMFCPVHAEEGKVEGVGNNLGDSSEMTDECIDHVEDHARERGMVGHSQKAAGARKDDSPVILRRDFDSTDGGKAGLHFVAFQRTIEDFESTRTAMNGDDLAGNSSVGQRLNNGILQYMTVTRRGNFLVPPRSLRSLPTPNPT</sequence>
<reference evidence="4" key="2">
    <citation type="submission" date="2016-11" db="EMBL/GenBank/DDBJ databases">
        <authorList>
            <person name="Varghese N."/>
            <person name="Submissions S."/>
        </authorList>
    </citation>
    <scope>NUCLEOTIDE SEQUENCE [LARGE SCALE GENOMIC DNA]</scope>
    <source>
        <strain evidence="4">DX253</strain>
    </source>
</reference>
<dbReference type="EMBL" id="FRAN01000005">
    <property type="protein sequence ID" value="SHL23011.1"/>
    <property type="molecule type" value="Genomic_DNA"/>
</dbReference>
<dbReference type="Proteomes" id="UP000003751">
    <property type="component" value="Unassembled WGS sequence"/>
</dbReference>
<dbReference type="eggNOG" id="arCOG04512">
    <property type="taxonomic scope" value="Archaea"/>
</dbReference>
<keyword evidence="2" id="KW-0575">Peroxidase</keyword>
<dbReference type="PROSITE" id="PS51318">
    <property type="entry name" value="TAT"/>
    <property type="match status" value="1"/>
</dbReference>
<evidence type="ECO:0000313" key="1">
    <source>
        <dbReference type="EMBL" id="EFW91610.1"/>
    </source>
</evidence>
<dbReference type="InterPro" id="IPR055828">
    <property type="entry name" value="DUF7405"/>
</dbReference>
<dbReference type="GO" id="GO:0004601">
    <property type="term" value="F:peroxidase activity"/>
    <property type="evidence" value="ECO:0007669"/>
    <property type="project" value="UniProtKB-KW"/>
</dbReference>
<reference evidence="2" key="3">
    <citation type="submission" date="2016-11" db="EMBL/GenBank/DDBJ databases">
        <authorList>
            <person name="Jaros S."/>
            <person name="Januszkiewicz K."/>
            <person name="Wedrychowicz H."/>
        </authorList>
    </citation>
    <scope>NUCLEOTIDE SEQUENCE [LARGE SCALE GENOMIC DNA]</scope>
    <source>
        <strain evidence="2">DX253</strain>
    </source>
</reference>
<keyword evidence="2" id="KW-0560">Oxidoreductase</keyword>
<dbReference type="RefSeq" id="WP_007980687.1">
    <property type="nucleotide sequence ID" value="NZ_AEMG01000013.1"/>
</dbReference>
<dbReference type="SUPFAM" id="SSF54909">
    <property type="entry name" value="Dimeric alpha+beta barrel"/>
    <property type="match status" value="1"/>
</dbReference>
<dbReference type="PATRIC" id="fig|797209.4.peg.2688"/>
<dbReference type="STRING" id="797209.GCA_000376445_03761"/>
<dbReference type="OrthoDB" id="212084at2157"/>
<dbReference type="InterPro" id="IPR011008">
    <property type="entry name" value="Dimeric_a/b-barrel"/>
</dbReference>
<dbReference type="InterPro" id="IPR006311">
    <property type="entry name" value="TAT_signal"/>
</dbReference>
<dbReference type="Proteomes" id="UP000184203">
    <property type="component" value="Unassembled WGS sequence"/>
</dbReference>
<protein>
    <submittedName>
        <fullName evidence="2">Deferrochelatase/peroxidase EfeB</fullName>
    </submittedName>
</protein>
<evidence type="ECO:0000313" key="3">
    <source>
        <dbReference type="Proteomes" id="UP000003751"/>
    </source>
</evidence>
<organism evidence="1 3">
    <name type="scientific">Haladaptatus paucihalophilus DX253</name>
    <dbReference type="NCBI Taxonomy" id="797209"/>
    <lineage>
        <taxon>Archaea</taxon>
        <taxon>Methanobacteriati</taxon>
        <taxon>Methanobacteriota</taxon>
        <taxon>Stenosarchaea group</taxon>
        <taxon>Halobacteria</taxon>
        <taxon>Halobacteriales</taxon>
        <taxon>Haladaptataceae</taxon>
        <taxon>Haladaptatus</taxon>
    </lineage>
</organism>